<dbReference type="PANTHER" id="PTHR43802:SF1">
    <property type="entry name" value="IP11341P-RELATED"/>
    <property type="match status" value="1"/>
</dbReference>
<dbReference type="AlphaFoldDB" id="A0A382K8X9"/>
<protein>
    <recommendedName>
        <fullName evidence="3">Enoyl-CoA hydratase</fullName>
    </recommendedName>
</protein>
<dbReference type="InterPro" id="IPR029045">
    <property type="entry name" value="ClpP/crotonase-like_dom_sf"/>
</dbReference>
<dbReference type="PANTHER" id="PTHR43802">
    <property type="entry name" value="ENOYL-COA HYDRATASE"/>
    <property type="match status" value="1"/>
</dbReference>
<accession>A0A382K8X9</accession>
<reference evidence="2" key="1">
    <citation type="submission" date="2018-05" db="EMBL/GenBank/DDBJ databases">
        <authorList>
            <person name="Lanie J.A."/>
            <person name="Ng W.-L."/>
            <person name="Kazmierczak K.M."/>
            <person name="Andrzejewski T.M."/>
            <person name="Davidsen T.M."/>
            <person name="Wayne K.J."/>
            <person name="Tettelin H."/>
            <person name="Glass J.I."/>
            <person name="Rusch D."/>
            <person name="Podicherti R."/>
            <person name="Tsui H.-C.T."/>
            <person name="Winkler M.E."/>
        </authorList>
    </citation>
    <scope>NUCLEOTIDE SEQUENCE</scope>
</reference>
<dbReference type="EMBL" id="UINC01078682">
    <property type="protein sequence ID" value="SVC19993.1"/>
    <property type="molecule type" value="Genomic_DNA"/>
</dbReference>
<evidence type="ECO:0008006" key="3">
    <source>
        <dbReference type="Google" id="ProtNLM"/>
    </source>
</evidence>
<gene>
    <name evidence="2" type="ORF">METZ01_LOCUS272847</name>
</gene>
<evidence type="ECO:0000313" key="2">
    <source>
        <dbReference type="EMBL" id="SVC19993.1"/>
    </source>
</evidence>
<evidence type="ECO:0000256" key="1">
    <source>
        <dbReference type="ARBA" id="ARBA00005254"/>
    </source>
</evidence>
<dbReference type="InterPro" id="IPR001753">
    <property type="entry name" value="Enoyl-CoA_hydra/iso"/>
</dbReference>
<organism evidence="2">
    <name type="scientific">marine metagenome</name>
    <dbReference type="NCBI Taxonomy" id="408172"/>
    <lineage>
        <taxon>unclassified sequences</taxon>
        <taxon>metagenomes</taxon>
        <taxon>ecological metagenomes</taxon>
    </lineage>
</organism>
<name>A0A382K8X9_9ZZZZ</name>
<sequence>ALETVLVEQRGRVGLITLNRPDQMNAFNESMNLELREQIEAFNQNDTVGAILITGSGRAFSAGADIGGFEATVRGEKKVAIDPVSQFPKWPVFIKESKPVVCAINGYAIGMGITLPLGCDIIVMAQSAKISFRFAYIGLTPEYGSSHLLTQTVGIGKAMEFMLTGRFIEADEALETNLVNHVYPDDELVAKAIDLCDLIAFNPSWQLSQIKGMMRDHQFLDDIDKVMEVESDLFSRSQQTDSHREFLLSFREKRKPNYHKNVS</sequence>
<proteinExistence type="inferred from homology"/>
<dbReference type="CDD" id="cd06558">
    <property type="entry name" value="crotonase-like"/>
    <property type="match status" value="1"/>
</dbReference>
<feature type="non-terminal residue" evidence="2">
    <location>
        <position position="1"/>
    </location>
</feature>
<dbReference type="Gene3D" id="3.90.226.10">
    <property type="entry name" value="2-enoyl-CoA Hydratase, Chain A, domain 1"/>
    <property type="match status" value="1"/>
</dbReference>
<dbReference type="Pfam" id="PF00378">
    <property type="entry name" value="ECH_1"/>
    <property type="match status" value="1"/>
</dbReference>
<comment type="similarity">
    <text evidence="1">Belongs to the enoyl-CoA hydratase/isomerase family.</text>
</comment>
<dbReference type="SUPFAM" id="SSF52096">
    <property type="entry name" value="ClpP/crotonase"/>
    <property type="match status" value="1"/>
</dbReference>